<dbReference type="CDD" id="cd01300">
    <property type="entry name" value="YtcJ_like"/>
    <property type="match status" value="1"/>
</dbReference>
<dbReference type="PANTHER" id="PTHR22642">
    <property type="entry name" value="IMIDAZOLONEPROPIONASE"/>
    <property type="match status" value="1"/>
</dbReference>
<dbReference type="OrthoDB" id="9031471at2"/>
<gene>
    <name evidence="3" type="ORF">AXE65_10735</name>
</gene>
<feature type="chain" id="PRO_5007299501" evidence="1">
    <location>
        <begin position="23"/>
        <end position="581"/>
    </location>
</feature>
<comment type="caution">
    <text evidence="3">The sequence shown here is derived from an EMBL/GenBank/DDBJ whole genome shotgun (WGS) entry which is preliminary data.</text>
</comment>
<keyword evidence="3" id="KW-0378">Hydrolase</keyword>
<evidence type="ECO:0000313" key="4">
    <source>
        <dbReference type="Proteomes" id="UP000072660"/>
    </source>
</evidence>
<organism evidence="3 4">
    <name type="scientific">Ventosimonas gracilis</name>
    <dbReference type="NCBI Taxonomy" id="1680762"/>
    <lineage>
        <taxon>Bacteria</taxon>
        <taxon>Pseudomonadati</taxon>
        <taxon>Pseudomonadota</taxon>
        <taxon>Gammaproteobacteria</taxon>
        <taxon>Pseudomonadales</taxon>
        <taxon>Ventosimonadaceae</taxon>
        <taxon>Ventosimonas</taxon>
    </lineage>
</organism>
<accession>A0A139SWQ8</accession>
<dbReference type="RefSeq" id="WP_068387727.1">
    <property type="nucleotide sequence ID" value="NZ_LSZO01000047.1"/>
</dbReference>
<dbReference type="SUPFAM" id="SSF51556">
    <property type="entry name" value="Metallo-dependent hydrolases"/>
    <property type="match status" value="1"/>
</dbReference>
<name>A0A139SWQ8_9GAMM</name>
<dbReference type="AlphaFoldDB" id="A0A139SWQ8"/>
<dbReference type="Gene3D" id="2.30.40.10">
    <property type="entry name" value="Urease, subunit C, domain 1"/>
    <property type="match status" value="1"/>
</dbReference>
<dbReference type="PANTHER" id="PTHR22642:SF2">
    <property type="entry name" value="PROTEIN LONG AFTER FAR-RED 3"/>
    <property type="match status" value="1"/>
</dbReference>
<evidence type="ECO:0000313" key="3">
    <source>
        <dbReference type="EMBL" id="KXU39066.1"/>
    </source>
</evidence>
<dbReference type="Proteomes" id="UP000072660">
    <property type="component" value="Unassembled WGS sequence"/>
</dbReference>
<dbReference type="EMBL" id="LSZO01000047">
    <property type="protein sequence ID" value="KXU39066.1"/>
    <property type="molecule type" value="Genomic_DNA"/>
</dbReference>
<reference evidence="3 4" key="1">
    <citation type="submission" date="2016-02" db="EMBL/GenBank/DDBJ databases">
        <authorList>
            <person name="Wen L."/>
            <person name="He K."/>
            <person name="Yang H."/>
        </authorList>
    </citation>
    <scope>NUCLEOTIDE SEQUENCE [LARGE SCALE GENOMIC DNA]</scope>
    <source>
        <strain evidence="3 4">CV58</strain>
    </source>
</reference>
<protein>
    <submittedName>
        <fullName evidence="3">Amidohydrolase</fullName>
    </submittedName>
</protein>
<keyword evidence="4" id="KW-1185">Reference proteome</keyword>
<dbReference type="InterPro" id="IPR033932">
    <property type="entry name" value="YtcJ-like"/>
</dbReference>
<dbReference type="Pfam" id="PF07969">
    <property type="entry name" value="Amidohydro_3"/>
    <property type="match status" value="1"/>
</dbReference>
<feature type="signal peptide" evidence="1">
    <location>
        <begin position="1"/>
        <end position="22"/>
    </location>
</feature>
<dbReference type="Gene3D" id="3.10.310.70">
    <property type="match status" value="1"/>
</dbReference>
<dbReference type="InterPro" id="IPR013108">
    <property type="entry name" value="Amidohydro_3"/>
</dbReference>
<dbReference type="InterPro" id="IPR011059">
    <property type="entry name" value="Metal-dep_hydrolase_composite"/>
</dbReference>
<proteinExistence type="predicted"/>
<dbReference type="Gene3D" id="3.20.20.140">
    <property type="entry name" value="Metal-dependent hydrolases"/>
    <property type="match status" value="1"/>
</dbReference>
<keyword evidence="1" id="KW-0732">Signal</keyword>
<dbReference type="SUPFAM" id="SSF51338">
    <property type="entry name" value="Composite domain of metallo-dependent hydrolases"/>
    <property type="match status" value="1"/>
</dbReference>
<evidence type="ECO:0000259" key="2">
    <source>
        <dbReference type="Pfam" id="PF07969"/>
    </source>
</evidence>
<evidence type="ECO:0000256" key="1">
    <source>
        <dbReference type="SAM" id="SignalP"/>
    </source>
</evidence>
<dbReference type="GO" id="GO:0016810">
    <property type="term" value="F:hydrolase activity, acting on carbon-nitrogen (but not peptide) bonds"/>
    <property type="evidence" value="ECO:0007669"/>
    <property type="project" value="InterPro"/>
</dbReference>
<feature type="domain" description="Amidohydrolase 3" evidence="2">
    <location>
        <begin position="72"/>
        <end position="576"/>
    </location>
</feature>
<sequence>MLISPRTLLAAALACTALPALAAVDLIVHNGKVYSAEPGQPLQQALAVENGAIRALGSNDPILALQEAGTRLIDLEGRVLMPGFIDTHAHVVMAGLELVGANLEIQFLPFDELEQKLRAWRDDGTAWMGDILSVGGVPSDYWGHVDELERRFNQGEWKDVPIAFSGWDHHTGWANRPMLERAGITADTVRALEGEALATIGHHEDMRPNGFLVDAGFSKMLEQLPQPSPPQLEQAALRAQQYLHSLGITAWMDPLSNAYPNDAFYEFKPTPKTLGVLPAYKALSERGELKAHVAALMLAHSKSTPEDLEIIEQVRQQFLNVPNLTLPGIKIFADGVAEYPAQSAAMIEPYKNSLKYGELMIDPEHFGELVSAADKRGWLVHVHAIGDRAVREALNGIEQARQTHPSDIQHSVTHLQMVNPKEFARFKPLNVIASMQLYWAMADEASIDMVQPYISAMAFRHQYPARSLHKEGATIAGASDWPVTTPDPWKAIYQAVSRKGAKGLLAAAEAIDRETMFAAYTLNAAKALRLETTIGSLAPGKQADFIVLDRDVFNVEPEQLRDTRVLQTFFAGNEVYRAEAP</sequence>
<dbReference type="InterPro" id="IPR032466">
    <property type="entry name" value="Metal_Hydrolase"/>
</dbReference>